<dbReference type="Proteomes" id="UP001318682">
    <property type="component" value="Chromosome"/>
</dbReference>
<accession>A0ABZ2BXQ3</accession>
<evidence type="ECO:0000313" key="1">
    <source>
        <dbReference type="EMBL" id="WVX50153.1"/>
    </source>
</evidence>
<evidence type="ECO:0000313" key="2">
    <source>
        <dbReference type="Proteomes" id="UP001318682"/>
    </source>
</evidence>
<proteinExistence type="predicted"/>
<reference evidence="1 2" key="1">
    <citation type="submission" date="2015-07" db="EMBL/GenBank/DDBJ databases">
        <authorList>
            <person name="Voget S."/>
            <person name="Dogs M."/>
            <person name="Brinkhoff T.H."/>
            <person name="Daniel R."/>
        </authorList>
    </citation>
    <scope>NUCLEOTIDE SEQUENCE [LARGE SCALE GENOMIC DNA]</scope>
    <source>
        <strain evidence="1 2">B14</strain>
    </source>
</reference>
<organism evidence="1 2">
    <name type="scientific">Roseobacter fucihabitans</name>
    <dbReference type="NCBI Taxonomy" id="1537242"/>
    <lineage>
        <taxon>Bacteria</taxon>
        <taxon>Pseudomonadati</taxon>
        <taxon>Pseudomonadota</taxon>
        <taxon>Alphaproteobacteria</taxon>
        <taxon>Rhodobacterales</taxon>
        <taxon>Roseobacteraceae</taxon>
        <taxon>Roseobacter</taxon>
    </lineage>
</organism>
<dbReference type="RefSeq" id="WP_187429462.1">
    <property type="nucleotide sequence ID" value="NZ_CP143423.1"/>
</dbReference>
<gene>
    <name evidence="1" type="ORF">ROLI_032490</name>
</gene>
<sequence length="112" mass="12767">MSLVYCCERSHLSIRVLCLDPGNLRQRLPLAWEAGHCAISENELPETALQGRKNIPSLRQFFTQKQSSIFGSARASVRRKHETTLIQVAQQMLQPDTIIRDAFDSQLQEETL</sequence>
<protein>
    <submittedName>
        <fullName evidence="1">Uncharacterized protein</fullName>
    </submittedName>
</protein>
<dbReference type="EMBL" id="CP143423">
    <property type="protein sequence ID" value="WVX50153.1"/>
    <property type="molecule type" value="Genomic_DNA"/>
</dbReference>
<name>A0ABZ2BXQ3_9RHOB</name>
<keyword evidence="2" id="KW-1185">Reference proteome</keyword>
<reference evidence="2" key="2">
    <citation type="submission" date="2024-01" db="EMBL/GenBank/DDBJ databases">
        <title>Roseobacter fucihabitans sp. nov., isolated from the brown alga Fucus spiralis.</title>
        <authorList>
            <person name="Hahnke S."/>
            <person name="Berger M."/>
            <person name="Schlingloff A."/>
            <person name="Athale I."/>
            <person name="Neumann-Schaal M."/>
            <person name="Adenaya A."/>
            <person name="Poehlein A."/>
            <person name="Daniel R."/>
            <person name="Pertersen J."/>
            <person name="Brinkhoff T."/>
        </authorList>
    </citation>
    <scope>NUCLEOTIDE SEQUENCE [LARGE SCALE GENOMIC DNA]</scope>
    <source>
        <strain evidence="2">B14</strain>
    </source>
</reference>